<protein>
    <recommendedName>
        <fullName evidence="1">AB hydrolase-1 domain-containing protein</fullName>
    </recommendedName>
</protein>
<dbReference type="InterPro" id="IPR050266">
    <property type="entry name" value="AB_hydrolase_sf"/>
</dbReference>
<evidence type="ECO:0000313" key="3">
    <source>
        <dbReference type="Proteomes" id="UP001274830"/>
    </source>
</evidence>
<evidence type="ECO:0000313" key="2">
    <source>
        <dbReference type="EMBL" id="KAK3676883.1"/>
    </source>
</evidence>
<dbReference type="AlphaFoldDB" id="A0AAE0WS86"/>
<dbReference type="InterPro" id="IPR000073">
    <property type="entry name" value="AB_hydrolase_1"/>
</dbReference>
<dbReference type="Proteomes" id="UP001274830">
    <property type="component" value="Unassembled WGS sequence"/>
</dbReference>
<evidence type="ECO:0000259" key="1">
    <source>
        <dbReference type="Pfam" id="PF12697"/>
    </source>
</evidence>
<dbReference type="SUPFAM" id="SSF53474">
    <property type="entry name" value="alpha/beta-Hydrolases"/>
    <property type="match status" value="1"/>
</dbReference>
<dbReference type="GO" id="GO:0016020">
    <property type="term" value="C:membrane"/>
    <property type="evidence" value="ECO:0007669"/>
    <property type="project" value="TreeGrafter"/>
</dbReference>
<sequence>MATSCHYQSKKGYEIQYKLSGSQKGRLLVLLHGLGGSNDTFVPLIPHLPLSSYKIVAVDFLGFGNSQLQDSSIPLSVAGYVSDLDDLITSLQSTGSDTSPTNKPEAVVIVGHSLGSIVALHYAASRPDNVAGLGLIGVGRSASHIPAVKDRMYALAGTVRTQGIDAAARLAMQTNFPPGSDTPDADREEVRRAVATSDPEGYAQVCEAMVNPRHKDPNYSEIMCPAVFVSGEGDTISPPARATELAPLLGGRSKIFVVKGGHQPIISDVDGTRNALGELFWAIDA</sequence>
<dbReference type="Pfam" id="PF12697">
    <property type="entry name" value="Abhydrolase_6"/>
    <property type="match status" value="1"/>
</dbReference>
<dbReference type="PANTHER" id="PTHR43798:SF33">
    <property type="entry name" value="HYDROLASE, PUTATIVE (AFU_ORTHOLOGUE AFUA_2G14860)-RELATED"/>
    <property type="match status" value="1"/>
</dbReference>
<dbReference type="PANTHER" id="PTHR43798">
    <property type="entry name" value="MONOACYLGLYCEROL LIPASE"/>
    <property type="match status" value="1"/>
</dbReference>
<dbReference type="InterPro" id="IPR029058">
    <property type="entry name" value="AB_hydrolase_fold"/>
</dbReference>
<organism evidence="2 3">
    <name type="scientific">Recurvomyces mirabilis</name>
    <dbReference type="NCBI Taxonomy" id="574656"/>
    <lineage>
        <taxon>Eukaryota</taxon>
        <taxon>Fungi</taxon>
        <taxon>Dikarya</taxon>
        <taxon>Ascomycota</taxon>
        <taxon>Pezizomycotina</taxon>
        <taxon>Dothideomycetes</taxon>
        <taxon>Dothideomycetidae</taxon>
        <taxon>Mycosphaerellales</taxon>
        <taxon>Teratosphaeriaceae</taxon>
        <taxon>Recurvomyces</taxon>
    </lineage>
</organism>
<dbReference type="Gene3D" id="3.40.50.1820">
    <property type="entry name" value="alpha/beta hydrolase"/>
    <property type="match status" value="1"/>
</dbReference>
<proteinExistence type="predicted"/>
<comment type="caution">
    <text evidence="2">The sequence shown here is derived from an EMBL/GenBank/DDBJ whole genome shotgun (WGS) entry which is preliminary data.</text>
</comment>
<reference evidence="2" key="1">
    <citation type="submission" date="2023-07" db="EMBL/GenBank/DDBJ databases">
        <title>Black Yeasts Isolated from many extreme environments.</title>
        <authorList>
            <person name="Coleine C."/>
            <person name="Stajich J.E."/>
            <person name="Selbmann L."/>
        </authorList>
    </citation>
    <scope>NUCLEOTIDE SEQUENCE</scope>
    <source>
        <strain evidence="2">CCFEE 5485</strain>
    </source>
</reference>
<name>A0AAE0WS86_9PEZI</name>
<keyword evidence="3" id="KW-1185">Reference proteome</keyword>
<accession>A0AAE0WS86</accession>
<gene>
    <name evidence="2" type="ORF">LTR78_003087</name>
</gene>
<feature type="domain" description="AB hydrolase-1" evidence="1">
    <location>
        <begin position="28"/>
        <end position="262"/>
    </location>
</feature>
<dbReference type="EMBL" id="JAUTXT010000008">
    <property type="protein sequence ID" value="KAK3676883.1"/>
    <property type="molecule type" value="Genomic_DNA"/>
</dbReference>